<dbReference type="AlphaFoldDB" id="A0A0P1AID6"/>
<dbReference type="EMBL" id="CCYD01000524">
    <property type="protein sequence ID" value="CEG41041.1"/>
    <property type="molecule type" value="Genomic_DNA"/>
</dbReference>
<accession>A0A0P1AID6</accession>
<sequence length="114" mass="12428">MSAMLKVAQRMAAARSVLARMGVARSRGRIIMVARAGSNSPKEYLDPTPEPSQLFFTPLPHPQPVRTSRTTSITLVWTLVALKALQRMDVAQPVPAIVRVVHSLGRVTTVERAG</sequence>
<dbReference type="RefSeq" id="XP_024577410.1">
    <property type="nucleotide sequence ID" value="XM_024726766.1"/>
</dbReference>
<organism evidence="1 2">
    <name type="scientific">Plasmopara halstedii</name>
    <name type="common">Downy mildew of sunflower</name>
    <dbReference type="NCBI Taxonomy" id="4781"/>
    <lineage>
        <taxon>Eukaryota</taxon>
        <taxon>Sar</taxon>
        <taxon>Stramenopiles</taxon>
        <taxon>Oomycota</taxon>
        <taxon>Peronosporomycetes</taxon>
        <taxon>Peronosporales</taxon>
        <taxon>Peronosporaceae</taxon>
        <taxon>Plasmopara</taxon>
    </lineage>
</organism>
<reference evidence="2" key="1">
    <citation type="submission" date="2014-09" db="EMBL/GenBank/DDBJ databases">
        <authorList>
            <person name="Sharma Rahul"/>
            <person name="Thines Marco"/>
        </authorList>
    </citation>
    <scope>NUCLEOTIDE SEQUENCE [LARGE SCALE GENOMIC DNA]</scope>
</reference>
<evidence type="ECO:0000313" key="1">
    <source>
        <dbReference type="EMBL" id="CEG41041.1"/>
    </source>
</evidence>
<keyword evidence="2" id="KW-1185">Reference proteome</keyword>
<dbReference type="Proteomes" id="UP000054928">
    <property type="component" value="Unassembled WGS sequence"/>
</dbReference>
<proteinExistence type="predicted"/>
<name>A0A0P1AID6_PLAHL</name>
<evidence type="ECO:0000313" key="2">
    <source>
        <dbReference type="Proteomes" id="UP000054928"/>
    </source>
</evidence>
<protein>
    <submittedName>
        <fullName evidence="1">Uncharacterized protein</fullName>
    </submittedName>
</protein>
<dbReference type="GeneID" id="36406265"/>